<dbReference type="GO" id="GO:0004315">
    <property type="term" value="F:3-oxoacyl-[acyl-carrier-protein] synthase activity"/>
    <property type="evidence" value="ECO:0007669"/>
    <property type="project" value="InterPro"/>
</dbReference>
<evidence type="ECO:0000256" key="9">
    <source>
        <dbReference type="ARBA" id="ARBA00023160"/>
    </source>
</evidence>
<feature type="active site" evidence="13">
    <location>
        <position position="297"/>
    </location>
</feature>
<dbReference type="GO" id="GO:0033818">
    <property type="term" value="F:beta-ketoacyl-acyl-carrier-protein synthase III activity"/>
    <property type="evidence" value="ECO:0007669"/>
    <property type="project" value="UniProtKB-UniRule"/>
</dbReference>
<keyword evidence="8 13" id="KW-0443">Lipid metabolism</keyword>
<feature type="active site" evidence="13">
    <location>
        <position position="132"/>
    </location>
</feature>
<evidence type="ECO:0000256" key="6">
    <source>
        <dbReference type="ARBA" id="ARBA00022679"/>
    </source>
</evidence>
<comment type="domain">
    <text evidence="13">The last Arg residue of the ACP-binding site is essential for the weak association between ACP/AcpP and FabH.</text>
</comment>
<comment type="caution">
    <text evidence="16">The sequence shown here is derived from an EMBL/GenBank/DDBJ whole genome shotgun (WGS) entry which is preliminary data.</text>
</comment>
<dbReference type="SUPFAM" id="SSF53901">
    <property type="entry name" value="Thiolase-like"/>
    <property type="match status" value="1"/>
</dbReference>
<dbReference type="InterPro" id="IPR013751">
    <property type="entry name" value="ACP_syn_III_N"/>
</dbReference>
<gene>
    <name evidence="13 16" type="primary">fabH</name>
    <name evidence="16" type="ORF">KOEU_16820</name>
</gene>
<proteinExistence type="inferred from homology"/>
<feature type="domain" description="Beta-ketoacyl-[acyl-carrier-protein] synthase III C-terminal" evidence="14">
    <location>
        <begin position="251"/>
        <end position="339"/>
    </location>
</feature>
<evidence type="ECO:0000313" key="17">
    <source>
        <dbReference type="Proteomes" id="UP000037566"/>
    </source>
</evidence>
<comment type="subcellular location">
    <subcellularLocation>
        <location evidence="13">Cytoplasm</location>
    </subcellularLocation>
</comment>
<comment type="similarity">
    <text evidence="2 13">Belongs to the thiolase-like superfamily. FabH family.</text>
</comment>
<dbReference type="NCBIfam" id="TIGR00747">
    <property type="entry name" value="fabH"/>
    <property type="match status" value="1"/>
</dbReference>
<accession>A0A0M0EHH6</accession>
<evidence type="ECO:0000256" key="4">
    <source>
        <dbReference type="ARBA" id="ARBA00022490"/>
    </source>
</evidence>
<keyword evidence="11 13" id="KW-0012">Acyltransferase</keyword>
<evidence type="ECO:0000256" key="10">
    <source>
        <dbReference type="ARBA" id="ARBA00023268"/>
    </source>
</evidence>
<dbReference type="Gene3D" id="3.40.47.10">
    <property type="match status" value="1"/>
</dbReference>
<keyword evidence="4 13" id="KW-0963">Cytoplasm</keyword>
<dbReference type="Proteomes" id="UP000037566">
    <property type="component" value="Unassembled WGS sequence"/>
</dbReference>
<keyword evidence="10 13" id="KW-0511">Multifunctional enzyme</keyword>
<comment type="catalytic activity">
    <reaction evidence="12">
        <text>malonyl-[ACP] + acetyl-CoA + H(+) = 3-oxobutanoyl-[ACP] + CO2 + CoA</text>
        <dbReference type="Rhea" id="RHEA:12080"/>
        <dbReference type="Rhea" id="RHEA-COMP:9623"/>
        <dbReference type="Rhea" id="RHEA-COMP:9625"/>
        <dbReference type="ChEBI" id="CHEBI:15378"/>
        <dbReference type="ChEBI" id="CHEBI:16526"/>
        <dbReference type="ChEBI" id="CHEBI:57287"/>
        <dbReference type="ChEBI" id="CHEBI:57288"/>
        <dbReference type="ChEBI" id="CHEBI:78449"/>
        <dbReference type="ChEBI" id="CHEBI:78450"/>
        <dbReference type="EC" id="2.3.1.180"/>
    </reaction>
    <physiologicalReaction direction="left-to-right" evidence="12">
        <dbReference type="Rhea" id="RHEA:12081"/>
    </physiologicalReaction>
</comment>
<keyword evidence="6 13" id="KW-0808">Transferase</keyword>
<feature type="region of interest" description="ACP-binding" evidence="13">
    <location>
        <begin position="268"/>
        <end position="272"/>
    </location>
</feature>
<organism evidence="16 17">
    <name type="scientific">Komagataeibacter europaeus</name>
    <name type="common">Gluconacetobacter europaeus</name>
    <dbReference type="NCBI Taxonomy" id="33995"/>
    <lineage>
        <taxon>Bacteria</taxon>
        <taxon>Pseudomonadati</taxon>
        <taxon>Pseudomonadota</taxon>
        <taxon>Alphaproteobacteria</taxon>
        <taxon>Acetobacterales</taxon>
        <taxon>Acetobacteraceae</taxon>
        <taxon>Komagataeibacter</taxon>
    </lineage>
</organism>
<evidence type="ECO:0000256" key="8">
    <source>
        <dbReference type="ARBA" id="ARBA00023098"/>
    </source>
</evidence>
<keyword evidence="17" id="KW-1185">Reference proteome</keyword>
<dbReference type="EMBL" id="LHUQ01000007">
    <property type="protein sequence ID" value="KON64717.1"/>
    <property type="molecule type" value="Genomic_DNA"/>
</dbReference>
<evidence type="ECO:0000256" key="1">
    <source>
        <dbReference type="ARBA" id="ARBA00005194"/>
    </source>
</evidence>
<dbReference type="PATRIC" id="fig|33995.3.peg.1870"/>
<comment type="function">
    <text evidence="13">Catalyzes the condensation reaction of fatty acid synthesis by the addition to an acyl acceptor of two carbons from malonyl-ACP. Catalyzes the first condensation reaction which initiates fatty acid synthesis and may therefore play a role in governing the total rate of fatty acid production. Possesses both acetoacetyl-ACP synthase and acetyl transacylase activities. Its substrate specificity determines the biosynthesis of branched-chain and/or straight-chain of fatty acids.</text>
</comment>
<comment type="subunit">
    <text evidence="13">Homodimer.</text>
</comment>
<dbReference type="Pfam" id="PF08545">
    <property type="entry name" value="ACP_syn_III"/>
    <property type="match status" value="1"/>
</dbReference>
<dbReference type="FunFam" id="3.40.47.10:FF:000004">
    <property type="entry name" value="3-oxoacyl-[acyl-carrier-protein] synthase 3"/>
    <property type="match status" value="1"/>
</dbReference>
<dbReference type="STRING" id="33995.KOEU_16820"/>
<evidence type="ECO:0000256" key="3">
    <source>
        <dbReference type="ARBA" id="ARBA00012333"/>
    </source>
</evidence>
<evidence type="ECO:0000256" key="2">
    <source>
        <dbReference type="ARBA" id="ARBA00008642"/>
    </source>
</evidence>
<dbReference type="InterPro" id="IPR013747">
    <property type="entry name" value="ACP_syn_III_C"/>
</dbReference>
<dbReference type="HAMAP" id="MF_01815">
    <property type="entry name" value="FabH"/>
    <property type="match status" value="1"/>
</dbReference>
<dbReference type="InterPro" id="IPR004655">
    <property type="entry name" value="FabH"/>
</dbReference>
<dbReference type="UniPathway" id="UPA00094"/>
<sequence length="340" mass="35856">MAVSTRACKMRLVEKTGMTAKRSLLSGFGGYLPERIVTNDELASRLDTSDEWIRGRTGIGQRHIAGENDTAVSMATEAARRALEYAGATPADVDAVIVATSTPDQAFPSTAVRVQAGLGMSSGFGFDLAAACSGFIYALSMADSLIRSGQARSALVIGSEVYSRILDWSDRGTCVLFGDGAGAVFLTSAGPQDSDAGILSTHLHSDGQYGDLLYVDGATGQHDRPAHLRMNGREVFRHAVGKLSSSVDEALAANNLTHADVNWLVPHQANLRIIDGVARKLALPAERVVVTVDRHANTSAASIPLALNEAVRDGRIRKGDLVLMEALGGGLTWGSALARL</sequence>
<evidence type="ECO:0000259" key="15">
    <source>
        <dbReference type="Pfam" id="PF08545"/>
    </source>
</evidence>
<reference evidence="16" key="1">
    <citation type="submission" date="2015-08" db="EMBL/GenBank/DDBJ databases">
        <title>Draft genome sequence of Komagataeibacter europaeus CECT 8546 a cellulose producer strain from vinegar produced by the traditional method.</title>
        <authorList>
            <person name="Poehlein A."/>
            <person name="Valera M.J."/>
            <person name="Haack F.S."/>
            <person name="Mas A."/>
            <person name="Daniel R."/>
            <person name="Streit W.R."/>
            <person name="Mateo E."/>
        </authorList>
    </citation>
    <scope>NUCLEOTIDE SEQUENCE [LARGE SCALE GENOMIC DNA]</scope>
    <source>
        <strain evidence="16">CECT 8546</strain>
    </source>
</reference>
<dbReference type="Pfam" id="PF08541">
    <property type="entry name" value="ACP_syn_III_C"/>
    <property type="match status" value="1"/>
</dbReference>
<evidence type="ECO:0000256" key="5">
    <source>
        <dbReference type="ARBA" id="ARBA00022516"/>
    </source>
</evidence>
<dbReference type="GO" id="GO:0005737">
    <property type="term" value="C:cytoplasm"/>
    <property type="evidence" value="ECO:0007669"/>
    <property type="project" value="UniProtKB-SubCell"/>
</dbReference>
<feature type="domain" description="Beta-ketoacyl-[acyl-carrier-protein] synthase III N-terminal" evidence="15">
    <location>
        <begin position="126"/>
        <end position="207"/>
    </location>
</feature>
<keyword evidence="7 13" id="KW-0276">Fatty acid metabolism</keyword>
<evidence type="ECO:0000256" key="11">
    <source>
        <dbReference type="ARBA" id="ARBA00023315"/>
    </source>
</evidence>
<evidence type="ECO:0000256" key="13">
    <source>
        <dbReference type="HAMAP-Rule" id="MF_01815"/>
    </source>
</evidence>
<evidence type="ECO:0000313" key="16">
    <source>
        <dbReference type="EMBL" id="KON64717.1"/>
    </source>
</evidence>
<dbReference type="GO" id="GO:0006633">
    <property type="term" value="P:fatty acid biosynthetic process"/>
    <property type="evidence" value="ECO:0007669"/>
    <property type="project" value="UniProtKB-UniRule"/>
</dbReference>
<keyword evidence="5 13" id="KW-0444">Lipid biosynthesis</keyword>
<feature type="active site" evidence="13">
    <location>
        <position position="267"/>
    </location>
</feature>
<dbReference type="NCBIfam" id="NF006829">
    <property type="entry name" value="PRK09352.1"/>
    <property type="match status" value="1"/>
</dbReference>
<keyword evidence="9 13" id="KW-0275">Fatty acid biosynthesis</keyword>
<dbReference type="PANTHER" id="PTHR34069">
    <property type="entry name" value="3-OXOACYL-[ACYL-CARRIER-PROTEIN] SYNTHASE 3"/>
    <property type="match status" value="1"/>
</dbReference>
<name>A0A0M0EHH6_KOMEU</name>
<dbReference type="CDD" id="cd00830">
    <property type="entry name" value="KAS_III"/>
    <property type="match status" value="1"/>
</dbReference>
<evidence type="ECO:0000259" key="14">
    <source>
        <dbReference type="Pfam" id="PF08541"/>
    </source>
</evidence>
<dbReference type="EC" id="2.3.1.180" evidence="3 13"/>
<comment type="pathway">
    <text evidence="1 13">Lipid metabolism; fatty acid biosynthesis.</text>
</comment>
<dbReference type="AlphaFoldDB" id="A0A0M0EHH6"/>
<dbReference type="InterPro" id="IPR016039">
    <property type="entry name" value="Thiolase-like"/>
</dbReference>
<evidence type="ECO:0000256" key="7">
    <source>
        <dbReference type="ARBA" id="ARBA00022832"/>
    </source>
</evidence>
<dbReference type="PANTHER" id="PTHR34069:SF2">
    <property type="entry name" value="BETA-KETOACYL-[ACYL-CARRIER-PROTEIN] SYNTHASE III"/>
    <property type="match status" value="1"/>
</dbReference>
<dbReference type="GO" id="GO:0044550">
    <property type="term" value="P:secondary metabolite biosynthetic process"/>
    <property type="evidence" value="ECO:0007669"/>
    <property type="project" value="TreeGrafter"/>
</dbReference>
<evidence type="ECO:0000256" key="12">
    <source>
        <dbReference type="ARBA" id="ARBA00051096"/>
    </source>
</evidence>
<protein>
    <recommendedName>
        <fullName evidence="3 13">Beta-ketoacyl-[acyl-carrier-protein] synthase III</fullName>
        <shortName evidence="13">Beta-ketoacyl-ACP synthase III</shortName>
        <shortName evidence="13">KAS III</shortName>
        <ecNumber evidence="3 13">2.3.1.180</ecNumber>
    </recommendedName>
    <alternativeName>
        <fullName evidence="13">3-oxoacyl-[acyl-carrier-protein] synthase 3</fullName>
    </alternativeName>
    <alternativeName>
        <fullName evidence="13">3-oxoacyl-[acyl-carrier-protein] synthase III</fullName>
    </alternativeName>
</protein>